<dbReference type="AlphaFoldDB" id="A0A976QUZ5"/>
<evidence type="ECO:0000256" key="5">
    <source>
        <dbReference type="ARBA" id="ARBA00022670"/>
    </source>
</evidence>
<evidence type="ECO:0000256" key="2">
    <source>
        <dbReference type="ARBA" id="ARBA00004141"/>
    </source>
</evidence>
<dbReference type="PANTHER" id="PTHR23076">
    <property type="entry name" value="METALLOPROTEASE M41 FTSH"/>
    <property type="match status" value="1"/>
</dbReference>
<keyword evidence="7" id="KW-0479">Metal-binding</keyword>
<feature type="transmembrane region" description="Helical" evidence="17">
    <location>
        <begin position="159"/>
        <end position="184"/>
    </location>
</feature>
<dbReference type="OrthoDB" id="1413014at2759"/>
<keyword evidence="5" id="KW-0645">Protease</keyword>
<evidence type="ECO:0000256" key="10">
    <source>
        <dbReference type="ARBA" id="ARBA00022833"/>
    </source>
</evidence>
<evidence type="ECO:0000256" key="17">
    <source>
        <dbReference type="SAM" id="Phobius"/>
    </source>
</evidence>
<evidence type="ECO:0000256" key="16">
    <source>
        <dbReference type="SAM" id="MobiDB-lite"/>
    </source>
</evidence>
<dbReference type="Proteomes" id="UP000244803">
    <property type="component" value="Chromosome 1"/>
</dbReference>
<dbReference type="FunFam" id="3.40.50.300:FF:000277">
    <property type="entry name" value="ATP-dependent zinc metalloprotease FtsH"/>
    <property type="match status" value="1"/>
</dbReference>
<dbReference type="InterPro" id="IPR037219">
    <property type="entry name" value="Peptidase_M41-like"/>
</dbReference>
<dbReference type="InterPro" id="IPR041569">
    <property type="entry name" value="AAA_lid_3"/>
</dbReference>
<evidence type="ECO:0000256" key="11">
    <source>
        <dbReference type="ARBA" id="ARBA00022840"/>
    </source>
</evidence>
<evidence type="ECO:0000256" key="3">
    <source>
        <dbReference type="ARBA" id="ARBA00010044"/>
    </source>
</evidence>
<dbReference type="Pfam" id="PF00004">
    <property type="entry name" value="AAA"/>
    <property type="match status" value="1"/>
</dbReference>
<keyword evidence="10" id="KW-0862">Zinc</keyword>
<dbReference type="GO" id="GO:0016020">
    <property type="term" value="C:membrane"/>
    <property type="evidence" value="ECO:0007669"/>
    <property type="project" value="UniProtKB-SubCell"/>
</dbReference>
<dbReference type="GO" id="GO:0005524">
    <property type="term" value="F:ATP binding"/>
    <property type="evidence" value="ECO:0007669"/>
    <property type="project" value="UniProtKB-KW"/>
</dbReference>
<keyword evidence="13 17" id="KW-1133">Transmembrane helix</keyword>
<comment type="subcellular location">
    <subcellularLocation>
        <location evidence="2">Membrane</location>
        <topology evidence="2">Multi-pass membrane protein</topology>
    </subcellularLocation>
</comment>
<feature type="compositionally biased region" description="Pro residues" evidence="16">
    <location>
        <begin position="203"/>
        <end position="219"/>
    </location>
</feature>
<protein>
    <submittedName>
        <fullName evidence="19">Metalloprotease/cell division cycle protein</fullName>
    </submittedName>
</protein>
<evidence type="ECO:0000313" key="20">
    <source>
        <dbReference type="Proteomes" id="UP000244803"/>
    </source>
</evidence>
<reference evidence="19" key="1">
    <citation type="submission" date="2022-07" db="EMBL/GenBank/DDBJ databases">
        <title>Evaluation of T. orientalis genome assembly methods using nanopore sequencing and analysis of variation between genomes.</title>
        <authorList>
            <person name="Yam J."/>
            <person name="Micallef M.L."/>
            <person name="Liu M."/>
            <person name="Djordjevic S.P."/>
            <person name="Bogema D.R."/>
            <person name="Jenkins C."/>
        </authorList>
    </citation>
    <scope>NUCLEOTIDE SEQUENCE</scope>
    <source>
        <strain evidence="19">Fish Creek</strain>
    </source>
</reference>
<name>A0A976QUZ5_THEOR</name>
<keyword evidence="9" id="KW-0378">Hydrolase</keyword>
<dbReference type="InterPro" id="IPR003959">
    <property type="entry name" value="ATPase_AAA_core"/>
</dbReference>
<feature type="region of interest" description="Disordered" evidence="16">
    <location>
        <begin position="196"/>
        <end position="219"/>
    </location>
</feature>
<dbReference type="Gene3D" id="1.20.58.760">
    <property type="entry name" value="Peptidase M41"/>
    <property type="match status" value="1"/>
</dbReference>
<dbReference type="InterPro" id="IPR027417">
    <property type="entry name" value="P-loop_NTPase"/>
</dbReference>
<dbReference type="SUPFAM" id="SSF52540">
    <property type="entry name" value="P-loop containing nucleoside triphosphate hydrolases"/>
    <property type="match status" value="1"/>
</dbReference>
<dbReference type="SUPFAM" id="SSF140990">
    <property type="entry name" value="FtsH protease domain-like"/>
    <property type="match status" value="1"/>
</dbReference>
<keyword evidence="15 17" id="KW-0472">Membrane</keyword>
<comment type="similarity">
    <text evidence="3">In the C-terminal section; belongs to the peptidase M41 family.</text>
</comment>
<dbReference type="Gene3D" id="3.40.50.300">
    <property type="entry name" value="P-loop containing nucleotide triphosphate hydrolases"/>
    <property type="match status" value="1"/>
</dbReference>
<dbReference type="GO" id="GO:0016887">
    <property type="term" value="F:ATP hydrolysis activity"/>
    <property type="evidence" value="ECO:0007669"/>
    <property type="project" value="InterPro"/>
</dbReference>
<feature type="region of interest" description="Disordered" evidence="16">
    <location>
        <begin position="1"/>
        <end position="33"/>
    </location>
</feature>
<dbReference type="CDD" id="cd19501">
    <property type="entry name" value="RecA-like_FtsH"/>
    <property type="match status" value="1"/>
</dbReference>
<dbReference type="PROSITE" id="PS00674">
    <property type="entry name" value="AAA"/>
    <property type="match status" value="1"/>
</dbReference>
<organism evidence="19 20">
    <name type="scientific">Theileria orientalis</name>
    <dbReference type="NCBI Taxonomy" id="68886"/>
    <lineage>
        <taxon>Eukaryota</taxon>
        <taxon>Sar</taxon>
        <taxon>Alveolata</taxon>
        <taxon>Apicomplexa</taxon>
        <taxon>Aconoidasida</taxon>
        <taxon>Piroplasmida</taxon>
        <taxon>Theileriidae</taxon>
        <taxon>Theileria</taxon>
    </lineage>
</organism>
<dbReference type="Pfam" id="PF17862">
    <property type="entry name" value="AAA_lid_3"/>
    <property type="match status" value="1"/>
</dbReference>
<evidence type="ECO:0000256" key="6">
    <source>
        <dbReference type="ARBA" id="ARBA00022692"/>
    </source>
</evidence>
<keyword evidence="12" id="KW-0809">Transit peptide</keyword>
<feature type="domain" description="AAA+ ATPase" evidence="18">
    <location>
        <begin position="262"/>
        <end position="402"/>
    </location>
</feature>
<comment type="similarity">
    <text evidence="4">In the N-terminal section; belongs to the AAA ATPase family.</text>
</comment>
<evidence type="ECO:0000256" key="13">
    <source>
        <dbReference type="ARBA" id="ARBA00022989"/>
    </source>
</evidence>
<feature type="compositionally biased region" description="Low complexity" evidence="16">
    <location>
        <begin position="706"/>
        <end position="740"/>
    </location>
</feature>
<feature type="compositionally biased region" description="Polar residues" evidence="16">
    <location>
        <begin position="1"/>
        <end position="16"/>
    </location>
</feature>
<evidence type="ECO:0000256" key="14">
    <source>
        <dbReference type="ARBA" id="ARBA00023049"/>
    </source>
</evidence>
<feature type="compositionally biased region" description="Polar residues" evidence="16">
    <location>
        <begin position="741"/>
        <end position="794"/>
    </location>
</feature>
<evidence type="ECO:0000256" key="12">
    <source>
        <dbReference type="ARBA" id="ARBA00022946"/>
    </source>
</evidence>
<accession>A0A976QUZ5</accession>
<proteinExistence type="inferred from homology"/>
<comment type="cofactor">
    <cofactor evidence="1">
        <name>Zn(2+)</name>
        <dbReference type="ChEBI" id="CHEBI:29105"/>
    </cofactor>
</comment>
<feature type="compositionally biased region" description="Polar residues" evidence="16">
    <location>
        <begin position="692"/>
        <end position="702"/>
    </location>
</feature>
<dbReference type="GO" id="GO:0004176">
    <property type="term" value="F:ATP-dependent peptidase activity"/>
    <property type="evidence" value="ECO:0007669"/>
    <property type="project" value="InterPro"/>
</dbReference>
<evidence type="ECO:0000313" key="19">
    <source>
        <dbReference type="EMBL" id="UKJ88455.1"/>
    </source>
</evidence>
<gene>
    <name evidence="19" type="ORF">MACJ_000899</name>
</gene>
<dbReference type="InterPro" id="IPR003960">
    <property type="entry name" value="ATPase_AAA_CS"/>
</dbReference>
<feature type="region of interest" description="Disordered" evidence="16">
    <location>
        <begin position="677"/>
        <end position="800"/>
    </location>
</feature>
<keyword evidence="11" id="KW-0067">ATP-binding</keyword>
<evidence type="ECO:0000256" key="8">
    <source>
        <dbReference type="ARBA" id="ARBA00022741"/>
    </source>
</evidence>
<evidence type="ECO:0000256" key="7">
    <source>
        <dbReference type="ARBA" id="ARBA00022723"/>
    </source>
</evidence>
<keyword evidence="14 19" id="KW-0482">Metalloprotease</keyword>
<dbReference type="SMART" id="SM00382">
    <property type="entry name" value="AAA"/>
    <property type="match status" value="1"/>
</dbReference>
<dbReference type="InterPro" id="IPR000642">
    <property type="entry name" value="Peptidase_M41"/>
</dbReference>
<dbReference type="FunFam" id="1.10.8.60:FF:000001">
    <property type="entry name" value="ATP-dependent zinc metalloprotease FtsH"/>
    <property type="match status" value="1"/>
</dbReference>
<dbReference type="GO" id="GO:0004222">
    <property type="term" value="F:metalloendopeptidase activity"/>
    <property type="evidence" value="ECO:0007669"/>
    <property type="project" value="InterPro"/>
</dbReference>
<sequence>MFNNSDNGVPVVTNSRYAGHGFTEEGPNNDSRGDGTVYANQVFQYYDANNETFGCSTGTGELERLLSPSDAANPSYYADDNASKMNKLSQLYRRSFGFSAPYDASNTPQLADSAASNTYTADFNFRYNTTPQYATNFVRNVHHKGSEMLTSLFHAIKSIFINALGMALGVFLTMLFVSLLYYIFIDDNRINKFKGDYKKKNTPPAPKPEVKKTPPPPPKPELVFEPVYFKDVLGIDEAKDDIMEVVKFIKKPYLYKKVGAKVPKGILLVGAPGTGKTMLAKAVATETGIPFIYTSGPEFIEIYVGQGAQRIRALFQKARSLAPCIIFIDEIDAVGGKRASGSFSGQNREHDQTLNQLLVEMDGFNMSSGITILAATNRMNILDKALLRPGRFDRVVHIPLPSIKGREQILNHYLQKVNYDKNNINVKDLAKITPGYSGADLKNLINEAALITVKEDRTTVGLRDLYEARDKIIMGNKRNLLMPDIERKMTAYHEAGHALVAYYLYPNTDPIHKATIITRGTALGFVEQLPNDEYDKSSYKLIEMKSRLAVCMAGRLAEKLVFGYDNMTSGASSDIIVATDLAYKMITQYGMSDKLASLNFHNLNTLNNKLSSELNVKIENEIIKLIKEAEHLAESILRTHRKQLELLASELLKYETLTGDQIATLIKTNKALELEPNPVAEGNHSVPDENTPDSAVDSTNDHGNNIKETNTNNGNNNYNGGTTNSTDSNNKNCSNNDSDGASNRTDAGNNGDNASSPPQATHDGSGSDYRNTNGSSDTTRSDNTPTFDGSSVDDTGSDKN</sequence>
<evidence type="ECO:0000256" key="1">
    <source>
        <dbReference type="ARBA" id="ARBA00001947"/>
    </source>
</evidence>
<dbReference type="InterPro" id="IPR003593">
    <property type="entry name" value="AAA+_ATPase"/>
</dbReference>
<dbReference type="GO" id="GO:0046872">
    <property type="term" value="F:metal ion binding"/>
    <property type="evidence" value="ECO:0007669"/>
    <property type="project" value="UniProtKB-KW"/>
</dbReference>
<dbReference type="GO" id="GO:0005739">
    <property type="term" value="C:mitochondrion"/>
    <property type="evidence" value="ECO:0007669"/>
    <property type="project" value="TreeGrafter"/>
</dbReference>
<dbReference type="PANTHER" id="PTHR23076:SF97">
    <property type="entry name" value="ATP-DEPENDENT ZINC METALLOPROTEASE YME1L1"/>
    <property type="match status" value="1"/>
</dbReference>
<keyword evidence="8" id="KW-0547">Nucleotide-binding</keyword>
<evidence type="ECO:0000256" key="9">
    <source>
        <dbReference type="ARBA" id="ARBA00022801"/>
    </source>
</evidence>
<dbReference type="Pfam" id="PF01434">
    <property type="entry name" value="Peptidase_M41"/>
    <property type="match status" value="1"/>
</dbReference>
<dbReference type="EMBL" id="CP056065">
    <property type="protein sequence ID" value="UKJ88455.1"/>
    <property type="molecule type" value="Genomic_DNA"/>
</dbReference>
<evidence type="ECO:0000256" key="4">
    <source>
        <dbReference type="ARBA" id="ARBA00010550"/>
    </source>
</evidence>
<keyword evidence="6 17" id="KW-0812">Transmembrane</keyword>
<dbReference type="FunFam" id="1.20.58.760:FF:000001">
    <property type="entry name" value="ATP-dependent zinc metalloprotease FtsH"/>
    <property type="match status" value="1"/>
</dbReference>
<evidence type="ECO:0000256" key="15">
    <source>
        <dbReference type="ARBA" id="ARBA00023136"/>
    </source>
</evidence>
<dbReference type="GO" id="GO:0006508">
    <property type="term" value="P:proteolysis"/>
    <property type="evidence" value="ECO:0007669"/>
    <property type="project" value="UniProtKB-KW"/>
</dbReference>
<dbReference type="Gene3D" id="1.10.8.60">
    <property type="match status" value="1"/>
</dbReference>
<evidence type="ECO:0000259" key="18">
    <source>
        <dbReference type="SMART" id="SM00382"/>
    </source>
</evidence>